<sequence>MLRFIDWENTSRYSTGRPGREKAFAVAVTPAKPNRPGSAAAATATTANRRLQFRNVLTNFITASHPPFIACHKHLPSLIGAYETRVTPVTAVPTRGGDIAVG</sequence>
<organism evidence="1 2">
    <name type="scientific">Mycolicibacterium litorale</name>
    <dbReference type="NCBI Taxonomy" id="758802"/>
    <lineage>
        <taxon>Bacteria</taxon>
        <taxon>Bacillati</taxon>
        <taxon>Actinomycetota</taxon>
        <taxon>Actinomycetes</taxon>
        <taxon>Mycobacteriales</taxon>
        <taxon>Mycobacteriaceae</taxon>
        <taxon>Mycolicibacterium</taxon>
    </lineage>
</organism>
<name>A0A6S6PB20_9MYCO</name>
<dbReference type="Proteomes" id="UP000515734">
    <property type="component" value="Chromosome"/>
</dbReference>
<gene>
    <name evidence="1" type="ORF">NIIDNTM18_26760</name>
</gene>
<reference evidence="1 2" key="1">
    <citation type="submission" date="2020-07" db="EMBL/GenBank/DDBJ databases">
        <title>Complete genome sequence of Mycolicibacterium litorale like strain isolated from cardiac implantable electronic device infection.</title>
        <authorList>
            <person name="Fukano H."/>
            <person name="Miyama H."/>
            <person name="Hoshino Y."/>
        </authorList>
    </citation>
    <scope>NUCLEOTIDE SEQUENCE [LARGE SCALE GENOMIC DNA]</scope>
    <source>
        <strain evidence="1 2">NIIDNTM18</strain>
    </source>
</reference>
<evidence type="ECO:0000313" key="1">
    <source>
        <dbReference type="EMBL" id="BCI53398.1"/>
    </source>
</evidence>
<dbReference type="EMBL" id="AP023287">
    <property type="protein sequence ID" value="BCI53398.1"/>
    <property type="molecule type" value="Genomic_DNA"/>
</dbReference>
<accession>A0A6S6PB20</accession>
<dbReference type="AlphaFoldDB" id="A0A6S6PB20"/>
<evidence type="ECO:0000313" key="2">
    <source>
        <dbReference type="Proteomes" id="UP000515734"/>
    </source>
</evidence>
<proteinExistence type="predicted"/>
<protein>
    <submittedName>
        <fullName evidence="1">Uncharacterized protein</fullName>
    </submittedName>
</protein>